<feature type="region of interest" description="Disordered" evidence="1">
    <location>
        <begin position="1"/>
        <end position="28"/>
    </location>
</feature>
<gene>
    <name evidence="2" type="ORF">QBC46DRAFT_367939</name>
</gene>
<evidence type="ECO:0000313" key="2">
    <source>
        <dbReference type="EMBL" id="KAK3934870.1"/>
    </source>
</evidence>
<dbReference type="Proteomes" id="UP001303473">
    <property type="component" value="Unassembled WGS sequence"/>
</dbReference>
<name>A0AAN6MWP7_9PEZI</name>
<protein>
    <submittedName>
        <fullName evidence="2">Uncharacterized protein</fullName>
    </submittedName>
</protein>
<sequence>MADQDTRRRFEDVAHQSSPLAAGGSTAPAFASGPTIEYECVQKRDELLEENDRLVLRLAAFEHVMSVECLTYRERKERTRPRLSRPRIAQEDGAAKWDRFVGVAAVGSDTIPELPPPSRAISLQWGKDFVQHYQLAGKGQYYCNQFSAAIKPHTRENGVRQLNQLLLRRFRIPGQRDVRVGVNPVEPVALRNLASWRDEGPFFKEGDPDKVQLQPSSWFRFRPIRAHGPVSTWAFGGTQLATFGFG</sequence>
<dbReference type="AlphaFoldDB" id="A0AAN6MWP7"/>
<keyword evidence="3" id="KW-1185">Reference proteome</keyword>
<accession>A0AAN6MWP7</accession>
<proteinExistence type="predicted"/>
<evidence type="ECO:0000256" key="1">
    <source>
        <dbReference type="SAM" id="MobiDB-lite"/>
    </source>
</evidence>
<comment type="caution">
    <text evidence="2">The sequence shown here is derived from an EMBL/GenBank/DDBJ whole genome shotgun (WGS) entry which is preliminary data.</text>
</comment>
<dbReference type="EMBL" id="MU853955">
    <property type="protein sequence ID" value="KAK3934870.1"/>
    <property type="molecule type" value="Genomic_DNA"/>
</dbReference>
<organism evidence="2 3">
    <name type="scientific">Diplogelasinospora grovesii</name>
    <dbReference type="NCBI Taxonomy" id="303347"/>
    <lineage>
        <taxon>Eukaryota</taxon>
        <taxon>Fungi</taxon>
        <taxon>Dikarya</taxon>
        <taxon>Ascomycota</taxon>
        <taxon>Pezizomycotina</taxon>
        <taxon>Sordariomycetes</taxon>
        <taxon>Sordariomycetidae</taxon>
        <taxon>Sordariales</taxon>
        <taxon>Diplogelasinosporaceae</taxon>
        <taxon>Diplogelasinospora</taxon>
    </lineage>
</organism>
<reference evidence="3" key="1">
    <citation type="journal article" date="2023" name="Mol. Phylogenet. Evol.">
        <title>Genome-scale phylogeny and comparative genomics of the fungal order Sordariales.</title>
        <authorList>
            <person name="Hensen N."/>
            <person name="Bonometti L."/>
            <person name="Westerberg I."/>
            <person name="Brannstrom I.O."/>
            <person name="Guillou S."/>
            <person name="Cros-Aarteil S."/>
            <person name="Calhoun S."/>
            <person name="Haridas S."/>
            <person name="Kuo A."/>
            <person name="Mondo S."/>
            <person name="Pangilinan J."/>
            <person name="Riley R."/>
            <person name="LaButti K."/>
            <person name="Andreopoulos B."/>
            <person name="Lipzen A."/>
            <person name="Chen C."/>
            <person name="Yan M."/>
            <person name="Daum C."/>
            <person name="Ng V."/>
            <person name="Clum A."/>
            <person name="Steindorff A."/>
            <person name="Ohm R.A."/>
            <person name="Martin F."/>
            <person name="Silar P."/>
            <person name="Natvig D.O."/>
            <person name="Lalanne C."/>
            <person name="Gautier V."/>
            <person name="Ament-Velasquez S.L."/>
            <person name="Kruys A."/>
            <person name="Hutchinson M.I."/>
            <person name="Powell A.J."/>
            <person name="Barry K."/>
            <person name="Miller A.N."/>
            <person name="Grigoriev I.V."/>
            <person name="Debuchy R."/>
            <person name="Gladieux P."/>
            <person name="Hiltunen Thoren M."/>
            <person name="Johannesson H."/>
        </authorList>
    </citation>
    <scope>NUCLEOTIDE SEQUENCE [LARGE SCALE GENOMIC DNA]</scope>
    <source>
        <strain evidence="3">CBS 340.73</strain>
    </source>
</reference>
<evidence type="ECO:0000313" key="3">
    <source>
        <dbReference type="Proteomes" id="UP001303473"/>
    </source>
</evidence>
<feature type="compositionally biased region" description="Basic and acidic residues" evidence="1">
    <location>
        <begin position="1"/>
        <end position="14"/>
    </location>
</feature>